<feature type="region of interest" description="Disordered" evidence="1">
    <location>
        <begin position="325"/>
        <end position="347"/>
    </location>
</feature>
<feature type="compositionally biased region" description="Low complexity" evidence="1">
    <location>
        <begin position="188"/>
        <end position="201"/>
    </location>
</feature>
<feature type="compositionally biased region" description="Low complexity" evidence="1">
    <location>
        <begin position="45"/>
        <end position="65"/>
    </location>
</feature>
<dbReference type="Proteomes" id="UP000559256">
    <property type="component" value="Unassembled WGS sequence"/>
</dbReference>
<feature type="region of interest" description="Disordered" evidence="1">
    <location>
        <begin position="436"/>
        <end position="455"/>
    </location>
</feature>
<dbReference type="OrthoDB" id="3050958at2759"/>
<evidence type="ECO:0000256" key="1">
    <source>
        <dbReference type="SAM" id="MobiDB-lite"/>
    </source>
</evidence>
<organism evidence="2 3">
    <name type="scientific">Tetrapyrgos nigripes</name>
    <dbReference type="NCBI Taxonomy" id="182062"/>
    <lineage>
        <taxon>Eukaryota</taxon>
        <taxon>Fungi</taxon>
        <taxon>Dikarya</taxon>
        <taxon>Basidiomycota</taxon>
        <taxon>Agaricomycotina</taxon>
        <taxon>Agaricomycetes</taxon>
        <taxon>Agaricomycetidae</taxon>
        <taxon>Agaricales</taxon>
        <taxon>Marasmiineae</taxon>
        <taxon>Marasmiaceae</taxon>
        <taxon>Tetrapyrgos</taxon>
    </lineage>
</organism>
<reference evidence="2 3" key="1">
    <citation type="journal article" date="2020" name="ISME J.">
        <title>Uncovering the hidden diversity of litter-decomposition mechanisms in mushroom-forming fungi.</title>
        <authorList>
            <person name="Floudas D."/>
            <person name="Bentzer J."/>
            <person name="Ahren D."/>
            <person name="Johansson T."/>
            <person name="Persson P."/>
            <person name="Tunlid A."/>
        </authorList>
    </citation>
    <scope>NUCLEOTIDE SEQUENCE [LARGE SCALE GENOMIC DNA]</scope>
    <source>
        <strain evidence="2 3">CBS 291.85</strain>
    </source>
</reference>
<feature type="region of interest" description="Disordered" evidence="1">
    <location>
        <begin position="554"/>
        <end position="589"/>
    </location>
</feature>
<evidence type="ECO:0000313" key="2">
    <source>
        <dbReference type="EMBL" id="KAF5366034.1"/>
    </source>
</evidence>
<feature type="compositionally biased region" description="Low complexity" evidence="1">
    <location>
        <begin position="72"/>
        <end position="81"/>
    </location>
</feature>
<sequence>MESIHSPSPDFDFPDSASAISSTLVLTPHSGQNVSKWHADRIVSSPGSSVVDNSSIFNPSPKVSQPQPPPTTLRLLALRPNPNRDPMFQNHGKGPVQPHVNNLPRRRPGAPRKPAKTINSSTRRQGRIATSSSSDSSSSKPLPKTRNSSSPHDQSSGTGVADSASVHSTRHDSSSSSPAQRRPHSPSHSHSSNSSSHSHAAQHSERSQDSSSNHGRVGGGDGDGPHNLTHTNDHDHIPPHLQRTRSGSYVIALGRLSQIHNHKNANVHNTNGQKRLYYTPSSSPSIIAANRLLSQPLFDANVNNVINMKEASSVTLNEEQQPGFHSASAKGHVQPHFSNIPRRTRGKGRFNVSHARDATLVENVEGEAAAGVLGDKKVDEVEVVLTQEELKAKRRGEWEEERCFQEMGQGSGIWVGFSRAVVTNSGWIRVQQVKPRIGTSDSDSDSGLESGLEKEKELVSNSIEVEMKEKLEAEEEAEFVEGASERVIRVCLGGDGVGEEEGDGDSAAVEGDGKVMKLCIPGSLGALRDDGAPHLTRKQVEAVRGFLSGSGDEAASVQTSLESTPNASYSLEPSSSSSSGSSTLVSPTPSPELRLRRVCILVPLECAIDAIVLGVLLHLGFFHTSSQPSLQSQTSTSSPSLSISQKETLQSIEDLSGSRVLAFLSRLHDVEGLQLVWRGLLSCDGIEWVEDVLASSTTTMLTEREGPDEDRV</sequence>
<feature type="compositionally biased region" description="Polar residues" evidence="1">
    <location>
        <begin position="556"/>
        <end position="567"/>
    </location>
</feature>
<accession>A0A8H5GJ27</accession>
<dbReference type="AlphaFoldDB" id="A0A8H5GJ27"/>
<evidence type="ECO:0000313" key="3">
    <source>
        <dbReference type="Proteomes" id="UP000559256"/>
    </source>
</evidence>
<feature type="compositionally biased region" description="Basic residues" evidence="1">
    <location>
        <begin position="104"/>
        <end position="115"/>
    </location>
</feature>
<keyword evidence="3" id="KW-1185">Reference proteome</keyword>
<feature type="region of interest" description="Disordered" evidence="1">
    <location>
        <begin position="45"/>
        <end position="241"/>
    </location>
</feature>
<name>A0A8H5GJ27_9AGAR</name>
<proteinExistence type="predicted"/>
<protein>
    <submittedName>
        <fullName evidence="2">Uncharacterized protein</fullName>
    </submittedName>
</protein>
<dbReference type="EMBL" id="JAACJM010000025">
    <property type="protein sequence ID" value="KAF5366034.1"/>
    <property type="molecule type" value="Genomic_DNA"/>
</dbReference>
<feature type="compositionally biased region" description="Polar residues" evidence="1">
    <location>
        <begin position="145"/>
        <end position="158"/>
    </location>
</feature>
<gene>
    <name evidence="2" type="ORF">D9758_006631</name>
</gene>
<comment type="caution">
    <text evidence="2">The sequence shown here is derived from an EMBL/GenBank/DDBJ whole genome shotgun (WGS) entry which is preliminary data.</text>
</comment>
<feature type="compositionally biased region" description="Low complexity" evidence="1">
    <location>
        <begin position="568"/>
        <end position="587"/>
    </location>
</feature>